<gene>
    <name evidence="2" type="ORF">PAXRUDRAFT_828433</name>
</gene>
<keyword evidence="3" id="KW-1185">Reference proteome</keyword>
<evidence type="ECO:0000313" key="2">
    <source>
        <dbReference type="EMBL" id="KIK93995.1"/>
    </source>
</evidence>
<feature type="region of interest" description="Disordered" evidence="1">
    <location>
        <begin position="64"/>
        <end position="91"/>
    </location>
</feature>
<dbReference type="EMBL" id="KN825137">
    <property type="protein sequence ID" value="KIK93995.1"/>
    <property type="molecule type" value="Genomic_DNA"/>
</dbReference>
<accession>A0A0D0E7H6</accession>
<name>A0A0D0E7H6_9AGAM</name>
<dbReference type="AlphaFoldDB" id="A0A0D0E7H6"/>
<reference evidence="2 3" key="1">
    <citation type="submission" date="2014-04" db="EMBL/GenBank/DDBJ databases">
        <authorList>
            <consortium name="DOE Joint Genome Institute"/>
            <person name="Kuo A."/>
            <person name="Kohler A."/>
            <person name="Jargeat P."/>
            <person name="Nagy L.G."/>
            <person name="Floudas D."/>
            <person name="Copeland A."/>
            <person name="Barry K.W."/>
            <person name="Cichocki N."/>
            <person name="Veneault-Fourrey C."/>
            <person name="LaButti K."/>
            <person name="Lindquist E.A."/>
            <person name="Lipzen A."/>
            <person name="Lundell T."/>
            <person name="Morin E."/>
            <person name="Murat C."/>
            <person name="Sun H."/>
            <person name="Tunlid A."/>
            <person name="Henrissat B."/>
            <person name="Grigoriev I.V."/>
            <person name="Hibbett D.S."/>
            <person name="Martin F."/>
            <person name="Nordberg H.P."/>
            <person name="Cantor M.N."/>
            <person name="Hua S.X."/>
        </authorList>
    </citation>
    <scope>NUCLEOTIDE SEQUENCE [LARGE SCALE GENOMIC DNA]</scope>
    <source>
        <strain evidence="2 3">Ve08.2h10</strain>
    </source>
</reference>
<feature type="compositionally biased region" description="Basic and acidic residues" evidence="1">
    <location>
        <begin position="64"/>
        <end position="76"/>
    </location>
</feature>
<proteinExistence type="predicted"/>
<dbReference type="OrthoDB" id="10251155at2759"/>
<sequence length="333" mass="37164">MPTPTSAKRETFKRSQDFKHCATGPGWVCIICPEIHSKGQLYLPNLKAALRHERTFHEYLRDEAGRNMHTSEETARRRTPAPVQSSHGNDWGKIDYPRLTAEGLRKWDMHTHVDHVFDLVPFWQCAVDAAGRGEVLRLEEFLEKMEGNGGWRTSNEVLRMLAGWNVSEGAHEDGGHDWGQPNMNDWAASQGGGLVWGESHANNWAGTQRGCCGAASTVPTRVASDATQSSAGRHSGWGCAEDLVAAEDLTLGHHARPGVVLQGHLTSGGDIGSRLQPYACREGPQHFVDSVARQKAVNEERRQQMHVFFEMPTEQKIQKIQETIRFLRTQSQT</sequence>
<evidence type="ECO:0000256" key="1">
    <source>
        <dbReference type="SAM" id="MobiDB-lite"/>
    </source>
</evidence>
<reference evidence="3" key="2">
    <citation type="submission" date="2015-01" db="EMBL/GenBank/DDBJ databases">
        <title>Evolutionary Origins and Diversification of the Mycorrhizal Mutualists.</title>
        <authorList>
            <consortium name="DOE Joint Genome Institute"/>
            <consortium name="Mycorrhizal Genomics Consortium"/>
            <person name="Kohler A."/>
            <person name="Kuo A."/>
            <person name="Nagy L.G."/>
            <person name="Floudas D."/>
            <person name="Copeland A."/>
            <person name="Barry K.W."/>
            <person name="Cichocki N."/>
            <person name="Veneault-Fourrey C."/>
            <person name="LaButti K."/>
            <person name="Lindquist E.A."/>
            <person name="Lipzen A."/>
            <person name="Lundell T."/>
            <person name="Morin E."/>
            <person name="Murat C."/>
            <person name="Riley R."/>
            <person name="Ohm R."/>
            <person name="Sun H."/>
            <person name="Tunlid A."/>
            <person name="Henrissat B."/>
            <person name="Grigoriev I.V."/>
            <person name="Hibbett D.S."/>
            <person name="Martin F."/>
        </authorList>
    </citation>
    <scope>NUCLEOTIDE SEQUENCE [LARGE SCALE GENOMIC DNA]</scope>
    <source>
        <strain evidence="3">Ve08.2h10</strain>
    </source>
</reference>
<evidence type="ECO:0000313" key="3">
    <source>
        <dbReference type="Proteomes" id="UP000054538"/>
    </source>
</evidence>
<dbReference type="InParanoid" id="A0A0D0E7H6"/>
<organism evidence="2 3">
    <name type="scientific">Paxillus rubicundulus Ve08.2h10</name>
    <dbReference type="NCBI Taxonomy" id="930991"/>
    <lineage>
        <taxon>Eukaryota</taxon>
        <taxon>Fungi</taxon>
        <taxon>Dikarya</taxon>
        <taxon>Basidiomycota</taxon>
        <taxon>Agaricomycotina</taxon>
        <taxon>Agaricomycetes</taxon>
        <taxon>Agaricomycetidae</taxon>
        <taxon>Boletales</taxon>
        <taxon>Paxilineae</taxon>
        <taxon>Paxillaceae</taxon>
        <taxon>Paxillus</taxon>
    </lineage>
</organism>
<dbReference type="HOGENOM" id="CLU_829000_0_0_1"/>
<dbReference type="STRING" id="930991.A0A0D0E7H6"/>
<protein>
    <submittedName>
        <fullName evidence="2">Uncharacterized protein</fullName>
    </submittedName>
</protein>
<dbReference type="Proteomes" id="UP000054538">
    <property type="component" value="Unassembled WGS sequence"/>
</dbReference>